<sequence length="248" mass="28588">MFTACSKDDETPQTEFIASEIKPKELEDFMILEEYVPKPEFVNTRGNKSVLSVTRILYDLNANYHYVLSSDAKSTDQTTLMSTYNATTGITSINTNFGFYDLTRDNTGQIIVLKSRNKENSIDLLSTDYNSRHIQLLKITQTYYYNSSYKRVIGNGYYRFRSYGLVWKYGEFVEPQYDELNWSFTAMNNMVWRGKDGGSAQYRNLFVAIPKGNGWKGDYKDKDLLLVNTLEKDNYKAVGDFGICTPIN</sequence>
<comment type="caution">
    <text evidence="1">The sequence shown here is derived from an EMBL/GenBank/DDBJ whole genome shotgun (WGS) entry which is preliminary data.</text>
</comment>
<reference evidence="1 2" key="1">
    <citation type="journal article" date="2006" name="Int. J. Syst. Evol. Microbiol.">
        <title>Chryseobacterium hispanicum sp. nov., isolated from the drinking water distribution system of Sevilla, Spain.</title>
        <authorList>
            <person name="Gallego V."/>
            <person name="Garcia M.T."/>
            <person name="Ventosa A."/>
        </authorList>
    </citation>
    <scope>NUCLEOTIDE SEQUENCE [LARGE SCALE GENOMIC DNA]</scope>
    <source>
        <strain evidence="1 2">KCTC 22104</strain>
    </source>
</reference>
<dbReference type="AlphaFoldDB" id="A0A3D9CNP3"/>
<proteinExistence type="predicted"/>
<accession>A0A3D9CNP3</accession>
<evidence type="ECO:0000313" key="2">
    <source>
        <dbReference type="Proteomes" id="UP000256326"/>
    </source>
</evidence>
<protein>
    <submittedName>
        <fullName evidence="1">Uncharacterized protein</fullName>
    </submittedName>
</protein>
<name>A0A3D9CNP3_9FLAO</name>
<evidence type="ECO:0000313" key="1">
    <source>
        <dbReference type="EMBL" id="REC67350.1"/>
    </source>
</evidence>
<dbReference type="EMBL" id="QNUG01000045">
    <property type="protein sequence ID" value="REC67350.1"/>
    <property type="molecule type" value="Genomic_DNA"/>
</dbReference>
<organism evidence="1 2">
    <name type="scientific">Epilithonimonas hispanica</name>
    <dbReference type="NCBI Taxonomy" id="358687"/>
    <lineage>
        <taxon>Bacteria</taxon>
        <taxon>Pseudomonadati</taxon>
        <taxon>Bacteroidota</taxon>
        <taxon>Flavobacteriia</taxon>
        <taxon>Flavobacteriales</taxon>
        <taxon>Weeksellaceae</taxon>
        <taxon>Chryseobacterium group</taxon>
        <taxon>Epilithonimonas</taxon>
    </lineage>
</organism>
<dbReference type="Proteomes" id="UP000256326">
    <property type="component" value="Unassembled WGS sequence"/>
</dbReference>
<gene>
    <name evidence="1" type="ORF">DRF58_15375</name>
</gene>
<keyword evidence="2" id="KW-1185">Reference proteome</keyword>